<gene>
    <name evidence="1" type="ORF">ATN07_32390</name>
</gene>
<organism evidence="1">
    <name type="scientific">Bacillus thuringiensis subsp. israelensis</name>
    <dbReference type="NCBI Taxonomy" id="1430"/>
    <lineage>
        <taxon>Bacteria</taxon>
        <taxon>Bacillati</taxon>
        <taxon>Bacillota</taxon>
        <taxon>Bacilli</taxon>
        <taxon>Bacillales</taxon>
        <taxon>Bacillaceae</taxon>
        <taxon>Bacillus</taxon>
        <taxon>Bacillus cereus group</taxon>
    </lineage>
</organism>
<accession>A0A169E1T3</accession>
<dbReference type="AlphaFoldDB" id="A0A169E1T3"/>
<dbReference type="EMBL" id="CP013278">
    <property type="protein sequence ID" value="AND28431.1"/>
    <property type="molecule type" value="Genomic_DNA"/>
</dbReference>
<name>A0A169E1T3_BACTI</name>
<dbReference type="RefSeq" id="WP_000152773.1">
    <property type="nucleotide sequence ID" value="NZ_CP013278.1"/>
</dbReference>
<geneLocation type="plasmid" evidence="1">
    <name>pAM65-52-3-235K</name>
</geneLocation>
<sequence>MTIKEYLEQHKGTTCIEYGTLFIGISEDHGELFFYHKEDGKIKGPYQFLVAYEHMQELITKPMTDDFLTQERIKEKVIR</sequence>
<dbReference type="PATRIC" id="fig|1430.6.peg.1960"/>
<proteinExistence type="predicted"/>
<protein>
    <submittedName>
        <fullName evidence="1">Uncharacterized protein</fullName>
    </submittedName>
</protein>
<reference evidence="1" key="1">
    <citation type="journal article" date="2017" name="Res. Microbiol.">
        <title>Comparative genomics of extrachromosomal elements in Bacillus thuringiensis subsp. israelensis.</title>
        <authorList>
            <person name="Bolotin A."/>
            <person name="Gillis A."/>
            <person name="Sanchis V."/>
            <person name="Nielsen-LeRoux C."/>
            <person name="Mahillon J."/>
            <person name="Lereclus D."/>
            <person name="Sorokin A."/>
        </authorList>
    </citation>
    <scope>NUCLEOTIDE SEQUENCE</scope>
    <source>
        <strain evidence="1">AM65-52</strain>
        <plasmid evidence="1">pAM65-52-3-235K</plasmid>
    </source>
</reference>
<evidence type="ECO:0000313" key="1">
    <source>
        <dbReference type="EMBL" id="AND28431.1"/>
    </source>
</evidence>
<keyword evidence="1" id="KW-0614">Plasmid</keyword>